<keyword evidence="1" id="KW-0863">Zinc-finger</keyword>
<dbReference type="Proteomes" id="UP000887116">
    <property type="component" value="Unassembled WGS sequence"/>
</dbReference>
<keyword evidence="4" id="KW-1185">Reference proteome</keyword>
<sequence>MSKIISCKFCNPEIESFSILRSYLPEEYEYVVCNFSGDTSHFKTRLRTSGKNQNYAHKWLEDFQMHSKCTMRVERTYPHSGTKNVFKVDLRCQHNTRPRSDKVREKESCKNTDCPAKMGITIKRVVTERKSRSKDPHLPDYPTVIQMDFGHNHAILTPEILKHRSVLPDVKEKILALFKLGHNPTTALDMHKYDLLLEHGENFENICHDRALLPDHQFCYRLFYKIVRKHNGDIDNCPSLSPDKKSLVPLSSCENSNLNLNSNDQFQGNLDSSASDKRAKKKRKLESYAVNVKEMSTQLEDVLCKFCESGGFAGMQLIDDFTVMALCTPLMHRVHKLIKHSGDLVFVDSYGEMDEPNSCRVLMLVTYSSIGAIPLGCLVMTSESAPCVKAALDLWKHILPNDCFFNKNEGPDIFFTNENETERQSLKSVFPKSHLLICLSHILQTSWTFIWDRKNAIKKDHRSVLFSKIRMLLFSQTVEELEMNYAFAMSDNLVKSYTLFIDYLKHIYNHKHDWSLVYRRHLLPLAADASFFWESAMIILKDPILSRTRTYNMLQIVDFLSRLDTYYERKLIDLVNSRFDCVRLSRFLFIELPREAYTITQNSESEYEVHNDTKDTTYQIDIALGMCECRTGKSGAPCKHQLLVYRNFPIPVYDCIPPTTQAERNLLLHLATGHKVENDSTPDTITKAVQSAMQDACQTEIIIHELDSCGENNFFLDDSGACETLSTSDGINHSSVLNQPNSSLTLQTNSLIQTSHVLEQHPNGSLSTQEVVLSQHNLLSQLDHNSHATLSINHQINSQLTQHLNTPPITHSSIVQQTLPPPPPPCQTVNDPNPDVQSVIDLVNQISARLKERTSVSPQIFKPALGTFLKNLDNLSADSSLEYALYSFGKFSKSATPLFKRKIVDNKLVGLQSAGELKKRRSPLKCSKMFKR</sequence>
<accession>A0A8X6J954</accession>
<evidence type="ECO:0000313" key="3">
    <source>
        <dbReference type="EMBL" id="GFR15743.1"/>
    </source>
</evidence>
<evidence type="ECO:0000256" key="1">
    <source>
        <dbReference type="PROSITE-ProRule" id="PRU00325"/>
    </source>
</evidence>
<evidence type="ECO:0000259" key="2">
    <source>
        <dbReference type="PROSITE" id="PS50966"/>
    </source>
</evidence>
<dbReference type="PANTHER" id="PTHR35385:SF2">
    <property type="entry name" value="PROTEIN B, PUTATIVE-RELATED"/>
    <property type="match status" value="1"/>
</dbReference>
<keyword evidence="1" id="KW-0862">Zinc</keyword>
<reference evidence="3" key="1">
    <citation type="submission" date="2020-07" db="EMBL/GenBank/DDBJ databases">
        <title>Multicomponent nature underlies the extraordinary mechanical properties of spider dragline silk.</title>
        <authorList>
            <person name="Kono N."/>
            <person name="Nakamura H."/>
            <person name="Mori M."/>
            <person name="Yoshida Y."/>
            <person name="Ohtoshi R."/>
            <person name="Malay A.D."/>
            <person name="Moran D.A.P."/>
            <person name="Tomita M."/>
            <person name="Numata K."/>
            <person name="Arakawa K."/>
        </authorList>
    </citation>
    <scope>NUCLEOTIDE SEQUENCE</scope>
</reference>
<dbReference type="EMBL" id="BMAO01017448">
    <property type="protein sequence ID" value="GFR15743.1"/>
    <property type="molecule type" value="Genomic_DNA"/>
</dbReference>
<dbReference type="InterPro" id="IPR007527">
    <property type="entry name" value="Znf_SWIM"/>
</dbReference>
<organism evidence="3 4">
    <name type="scientific">Trichonephila clavata</name>
    <name type="common">Joro spider</name>
    <name type="synonym">Nephila clavata</name>
    <dbReference type="NCBI Taxonomy" id="2740835"/>
    <lineage>
        <taxon>Eukaryota</taxon>
        <taxon>Metazoa</taxon>
        <taxon>Ecdysozoa</taxon>
        <taxon>Arthropoda</taxon>
        <taxon>Chelicerata</taxon>
        <taxon>Arachnida</taxon>
        <taxon>Araneae</taxon>
        <taxon>Araneomorphae</taxon>
        <taxon>Entelegynae</taxon>
        <taxon>Araneoidea</taxon>
        <taxon>Nephilidae</taxon>
        <taxon>Trichonephila</taxon>
    </lineage>
</organism>
<dbReference type="GO" id="GO:0008270">
    <property type="term" value="F:zinc ion binding"/>
    <property type="evidence" value="ECO:0007669"/>
    <property type="project" value="UniProtKB-KW"/>
</dbReference>
<proteinExistence type="predicted"/>
<gene>
    <name evidence="3" type="primary">NCL1_28627</name>
    <name evidence="3" type="ORF">TNCT_3501</name>
</gene>
<name>A0A8X6J954_TRICU</name>
<protein>
    <submittedName>
        <fullName evidence="3">SWIM-type domain-containing protein</fullName>
    </submittedName>
</protein>
<feature type="domain" description="SWIM-type" evidence="2">
    <location>
        <begin position="618"/>
        <end position="649"/>
    </location>
</feature>
<dbReference type="PROSITE" id="PS50966">
    <property type="entry name" value="ZF_SWIM"/>
    <property type="match status" value="1"/>
</dbReference>
<evidence type="ECO:0000313" key="4">
    <source>
        <dbReference type="Proteomes" id="UP000887116"/>
    </source>
</evidence>
<dbReference type="OrthoDB" id="6582261at2759"/>
<comment type="caution">
    <text evidence="3">The sequence shown here is derived from an EMBL/GenBank/DDBJ whole genome shotgun (WGS) entry which is preliminary data.</text>
</comment>
<dbReference type="AlphaFoldDB" id="A0A8X6J954"/>
<keyword evidence="1" id="KW-0479">Metal-binding</keyword>
<dbReference type="PANTHER" id="PTHR35385">
    <property type="entry name" value="PROTEIN B, PUTATIVE-RELATED-RELATED"/>
    <property type="match status" value="1"/>
</dbReference>